<dbReference type="AlphaFoldDB" id="A0A1H2S6N3"/>
<feature type="signal peptide" evidence="1">
    <location>
        <begin position="1"/>
        <end position="20"/>
    </location>
</feature>
<feature type="chain" id="PRO_5011633156" description="Outer membrane protein beta-barrel domain-containing protein" evidence="1">
    <location>
        <begin position="21"/>
        <end position="234"/>
    </location>
</feature>
<gene>
    <name evidence="2" type="ORF">SAMN04487892_0954</name>
</gene>
<evidence type="ECO:0000313" key="2">
    <source>
        <dbReference type="EMBL" id="SDW27317.1"/>
    </source>
</evidence>
<proteinExistence type="predicted"/>
<protein>
    <recommendedName>
        <fullName evidence="4">Outer membrane protein beta-barrel domain-containing protein</fullName>
    </recommendedName>
</protein>
<keyword evidence="3" id="KW-1185">Reference proteome</keyword>
<dbReference type="OrthoDB" id="945117at2"/>
<dbReference type="EMBL" id="FNMY01000001">
    <property type="protein sequence ID" value="SDW27317.1"/>
    <property type="molecule type" value="Genomic_DNA"/>
</dbReference>
<organism evidence="2 3">
    <name type="scientific">Flagellimonas zhangzhouensis</name>
    <dbReference type="NCBI Taxonomy" id="1073328"/>
    <lineage>
        <taxon>Bacteria</taxon>
        <taxon>Pseudomonadati</taxon>
        <taxon>Bacteroidota</taxon>
        <taxon>Flavobacteriia</taxon>
        <taxon>Flavobacteriales</taxon>
        <taxon>Flavobacteriaceae</taxon>
        <taxon>Flagellimonas</taxon>
    </lineage>
</organism>
<keyword evidence="1" id="KW-0732">Signal</keyword>
<evidence type="ECO:0008006" key="4">
    <source>
        <dbReference type="Google" id="ProtNLM"/>
    </source>
</evidence>
<accession>A0A1H2S6N3</accession>
<dbReference type="STRING" id="1073328.SAMN05216294_2307"/>
<name>A0A1H2S6N3_9FLAO</name>
<dbReference type="Gene3D" id="2.40.160.20">
    <property type="match status" value="1"/>
</dbReference>
<dbReference type="Proteomes" id="UP000199592">
    <property type="component" value="Unassembled WGS sequence"/>
</dbReference>
<reference evidence="3" key="1">
    <citation type="submission" date="2016-10" db="EMBL/GenBank/DDBJ databases">
        <authorList>
            <person name="Varghese N."/>
            <person name="Submissions S."/>
        </authorList>
    </citation>
    <scope>NUCLEOTIDE SEQUENCE [LARGE SCALE GENOMIC DNA]</scope>
    <source>
        <strain evidence="3">DSM 25030</strain>
    </source>
</reference>
<sequence>MNYFFFASTFLMTASLFAQYQDTYAPINRVTKGTKYLNLSFSLDQRNAENEDQLLRQIEDQDKLDYNITLSSGFAINDNFTLGLGGSYGREREDITYINSEGAEVTSKRVGQEFSFIPNIRKYIPLGTGSFQIFVQTDLRFTYGESLQRDFLVDEIEKIETDFYQLRFGVTPGAIIFFNKNFAFETSVGLVGLSSKWSTETVNGDVDNQTKVTENNINLDINLLSLQLGVAYYF</sequence>
<evidence type="ECO:0000256" key="1">
    <source>
        <dbReference type="SAM" id="SignalP"/>
    </source>
</evidence>
<evidence type="ECO:0000313" key="3">
    <source>
        <dbReference type="Proteomes" id="UP000199592"/>
    </source>
</evidence>
<dbReference type="RefSeq" id="WP_090295811.1">
    <property type="nucleotide sequence ID" value="NZ_FNKI01000002.1"/>
</dbReference>